<evidence type="ECO:0000313" key="8">
    <source>
        <dbReference type="Proteomes" id="UP000831304"/>
    </source>
</evidence>
<dbReference type="GO" id="GO:0005840">
    <property type="term" value="C:ribosome"/>
    <property type="evidence" value="ECO:0007669"/>
    <property type="project" value="UniProtKB-KW"/>
</dbReference>
<comment type="similarity">
    <text evidence="1">Belongs to the acetyltransferase family. RimI subfamily.</text>
</comment>
<reference evidence="7 8" key="1">
    <citation type="submission" date="2022-03" db="EMBL/GenBank/DDBJ databases">
        <title>Agromyces sp. isolated from the gut of P. brevitarsis seulensis larvae.</title>
        <authorList>
            <person name="Won M."/>
            <person name="Kwon S.-W."/>
        </authorList>
    </citation>
    <scope>NUCLEOTIDE SEQUENCE [LARGE SCALE GENOMIC DNA]</scope>
    <source>
        <strain evidence="7 8">KACC 16215</strain>
    </source>
</reference>
<evidence type="ECO:0000256" key="4">
    <source>
        <dbReference type="ARBA" id="ARBA00023315"/>
    </source>
</evidence>
<proteinExistence type="inferred from homology"/>
<dbReference type="PANTHER" id="PTHR43420:SF44">
    <property type="entry name" value="ACETYLTRANSFERASE YPEA"/>
    <property type="match status" value="1"/>
</dbReference>
<dbReference type="EMBL" id="CP094533">
    <property type="protein sequence ID" value="UOE24612.1"/>
    <property type="molecule type" value="Genomic_DNA"/>
</dbReference>
<evidence type="ECO:0000313" key="7">
    <source>
        <dbReference type="EMBL" id="UOE24612.1"/>
    </source>
</evidence>
<evidence type="ECO:0000256" key="1">
    <source>
        <dbReference type="ARBA" id="ARBA00005395"/>
    </source>
</evidence>
<dbReference type="EC" id="2.3.1.266" evidence="7"/>
<organism evidence="7 8">
    <name type="scientific">Agromyces soli</name>
    <dbReference type="NCBI Taxonomy" id="659012"/>
    <lineage>
        <taxon>Bacteria</taxon>
        <taxon>Bacillati</taxon>
        <taxon>Actinomycetota</taxon>
        <taxon>Actinomycetes</taxon>
        <taxon>Micrococcales</taxon>
        <taxon>Microbacteriaceae</taxon>
        <taxon>Agromyces</taxon>
    </lineage>
</organism>
<dbReference type="GO" id="GO:0008999">
    <property type="term" value="F:protein-N-terminal-alanine acetyltransferase activity"/>
    <property type="evidence" value="ECO:0007669"/>
    <property type="project" value="UniProtKB-EC"/>
</dbReference>
<protein>
    <submittedName>
        <fullName evidence="7">Ribosomal protein S18-alanine N-acetyltransferase</fullName>
        <ecNumber evidence="7">2.3.1.266</ecNumber>
    </submittedName>
</protein>
<keyword evidence="2" id="KW-0963">Cytoplasm</keyword>
<evidence type="ECO:0000259" key="6">
    <source>
        <dbReference type="PROSITE" id="PS51186"/>
    </source>
</evidence>
<dbReference type="Gene3D" id="3.40.630.30">
    <property type="match status" value="1"/>
</dbReference>
<keyword evidence="7" id="KW-0689">Ribosomal protein</keyword>
<feature type="domain" description="N-acetyltransferase" evidence="6">
    <location>
        <begin position="3"/>
        <end position="159"/>
    </location>
</feature>
<feature type="compositionally biased region" description="Basic and acidic residues" evidence="5">
    <location>
        <begin position="166"/>
        <end position="178"/>
    </location>
</feature>
<dbReference type="RefSeq" id="WP_243567489.1">
    <property type="nucleotide sequence ID" value="NZ_BAAARD010000001.1"/>
</dbReference>
<evidence type="ECO:0000256" key="2">
    <source>
        <dbReference type="ARBA" id="ARBA00022490"/>
    </source>
</evidence>
<keyword evidence="4 7" id="KW-0012">Acyltransferase</keyword>
<dbReference type="Pfam" id="PF00583">
    <property type="entry name" value="Acetyltransf_1"/>
    <property type="match status" value="1"/>
</dbReference>
<dbReference type="CDD" id="cd04301">
    <property type="entry name" value="NAT_SF"/>
    <property type="match status" value="1"/>
</dbReference>
<keyword evidence="8" id="KW-1185">Reference proteome</keyword>
<dbReference type="NCBIfam" id="TIGR01575">
    <property type="entry name" value="rimI"/>
    <property type="match status" value="1"/>
</dbReference>
<keyword evidence="7" id="KW-0687">Ribonucleoprotein</keyword>
<dbReference type="InterPro" id="IPR006464">
    <property type="entry name" value="AcTrfase_RimI/Ard1"/>
</dbReference>
<dbReference type="InterPro" id="IPR050680">
    <property type="entry name" value="YpeA/RimI_acetyltransf"/>
</dbReference>
<name>A0ABY4AN78_9MICO</name>
<dbReference type="Proteomes" id="UP000831304">
    <property type="component" value="Chromosome"/>
</dbReference>
<keyword evidence="3 7" id="KW-0808">Transferase</keyword>
<evidence type="ECO:0000256" key="5">
    <source>
        <dbReference type="SAM" id="MobiDB-lite"/>
    </source>
</evidence>
<accession>A0ABY4AN78</accession>
<dbReference type="PROSITE" id="PS51186">
    <property type="entry name" value="GNAT"/>
    <property type="match status" value="1"/>
</dbReference>
<dbReference type="PANTHER" id="PTHR43420">
    <property type="entry name" value="ACETYLTRANSFERASE"/>
    <property type="match status" value="1"/>
</dbReference>
<evidence type="ECO:0000256" key="3">
    <source>
        <dbReference type="ARBA" id="ARBA00022679"/>
    </source>
</evidence>
<dbReference type="SUPFAM" id="SSF55729">
    <property type="entry name" value="Acyl-CoA N-acyltransferases (Nat)"/>
    <property type="match status" value="1"/>
</dbReference>
<sequence>MSVLLRRARPGDLGAIMRLERDTFTDDAWPEDAMRRELASDHGFYLVAVDGEAEAEADAVPDAVFGYAGLLAPRGSGQGDIQTIAVEPGHRGTGLGRVLMQALIAEARRRDAVHVFLEVRADNPVARGLYASLGFTELGVRPRYYRNGVDAVLMRLEVPQPVTRPADARPAEDARPTDPIEETPS</sequence>
<dbReference type="InterPro" id="IPR016181">
    <property type="entry name" value="Acyl_CoA_acyltransferase"/>
</dbReference>
<feature type="region of interest" description="Disordered" evidence="5">
    <location>
        <begin position="162"/>
        <end position="185"/>
    </location>
</feature>
<dbReference type="InterPro" id="IPR000182">
    <property type="entry name" value="GNAT_dom"/>
</dbReference>
<gene>
    <name evidence="7" type="primary">rimI</name>
    <name evidence="7" type="ORF">MTP13_09495</name>
</gene>